<dbReference type="GeneID" id="81401859"/>
<dbReference type="GO" id="GO:0030151">
    <property type="term" value="F:molybdenum ion binding"/>
    <property type="evidence" value="ECO:0007669"/>
    <property type="project" value="InterPro"/>
</dbReference>
<dbReference type="Pfam" id="PF03473">
    <property type="entry name" value="MOSC"/>
    <property type="match status" value="1"/>
</dbReference>
<proteinExistence type="predicted"/>
<evidence type="ECO:0000313" key="3">
    <source>
        <dbReference type="EMBL" id="KAJ5143158.1"/>
    </source>
</evidence>
<dbReference type="PANTHER" id="PTHR14237:SF34">
    <property type="entry name" value="MOSC DOMAIN PROTEIN (AFU_ORTHOLOGUE AFUA_2G07820)"/>
    <property type="match status" value="1"/>
</dbReference>
<dbReference type="InterPro" id="IPR011037">
    <property type="entry name" value="Pyrv_Knase-like_insert_dom_sf"/>
</dbReference>
<evidence type="ECO:0000259" key="2">
    <source>
        <dbReference type="PROSITE" id="PS51340"/>
    </source>
</evidence>
<evidence type="ECO:0000313" key="4">
    <source>
        <dbReference type="Proteomes" id="UP001149079"/>
    </source>
</evidence>
<dbReference type="GO" id="GO:0030170">
    <property type="term" value="F:pyridoxal phosphate binding"/>
    <property type="evidence" value="ECO:0007669"/>
    <property type="project" value="InterPro"/>
</dbReference>
<evidence type="ECO:0000256" key="1">
    <source>
        <dbReference type="SAM" id="Phobius"/>
    </source>
</evidence>
<dbReference type="InterPro" id="IPR005303">
    <property type="entry name" value="MOCOS_middle"/>
</dbReference>
<dbReference type="SUPFAM" id="SSF50800">
    <property type="entry name" value="PK beta-barrel domain-like"/>
    <property type="match status" value="1"/>
</dbReference>
<feature type="transmembrane region" description="Helical" evidence="1">
    <location>
        <begin position="223"/>
        <end position="242"/>
    </location>
</feature>
<dbReference type="EMBL" id="JAPQKL010000002">
    <property type="protein sequence ID" value="KAJ5143158.1"/>
    <property type="molecule type" value="Genomic_DNA"/>
</dbReference>
<accession>A0A9W9HAV4</accession>
<keyword evidence="1" id="KW-1133">Transmembrane helix</keyword>
<dbReference type="PANTHER" id="PTHR14237">
    <property type="entry name" value="MOLYBDOPTERIN COFACTOR SULFURASE MOSC"/>
    <property type="match status" value="1"/>
</dbReference>
<organism evidence="3 4">
    <name type="scientific">Penicillium bovifimosum</name>
    <dbReference type="NCBI Taxonomy" id="126998"/>
    <lineage>
        <taxon>Eukaryota</taxon>
        <taxon>Fungi</taxon>
        <taxon>Dikarya</taxon>
        <taxon>Ascomycota</taxon>
        <taxon>Pezizomycotina</taxon>
        <taxon>Eurotiomycetes</taxon>
        <taxon>Eurotiomycetidae</taxon>
        <taxon>Eurotiales</taxon>
        <taxon>Aspergillaceae</taxon>
        <taxon>Penicillium</taxon>
    </lineage>
</organism>
<protein>
    <recommendedName>
        <fullName evidence="2">MOSC domain-containing protein</fullName>
    </recommendedName>
</protein>
<dbReference type="SUPFAM" id="SSF141673">
    <property type="entry name" value="MOSC N-terminal domain-like"/>
    <property type="match status" value="1"/>
</dbReference>
<name>A0A9W9HAV4_9EURO</name>
<dbReference type="Pfam" id="PF03476">
    <property type="entry name" value="MOSC_N"/>
    <property type="match status" value="1"/>
</dbReference>
<dbReference type="AlphaFoldDB" id="A0A9W9HAV4"/>
<gene>
    <name evidence="3" type="ORF">N7515_001945</name>
</gene>
<reference evidence="3" key="2">
    <citation type="journal article" date="2023" name="IMA Fungus">
        <title>Comparative genomic study of the Penicillium genus elucidates a diverse pangenome and 15 lateral gene transfer events.</title>
        <authorList>
            <person name="Petersen C."/>
            <person name="Sorensen T."/>
            <person name="Nielsen M.R."/>
            <person name="Sondergaard T.E."/>
            <person name="Sorensen J.L."/>
            <person name="Fitzpatrick D.A."/>
            <person name="Frisvad J.C."/>
            <person name="Nielsen K.L."/>
        </authorList>
    </citation>
    <scope>NUCLEOTIDE SEQUENCE</scope>
    <source>
        <strain evidence="3">IBT 22155</strain>
    </source>
</reference>
<keyword evidence="4" id="KW-1185">Reference proteome</keyword>
<dbReference type="Proteomes" id="UP001149079">
    <property type="component" value="Unassembled WGS sequence"/>
</dbReference>
<dbReference type="GO" id="GO:0003824">
    <property type="term" value="F:catalytic activity"/>
    <property type="evidence" value="ECO:0007669"/>
    <property type="project" value="InterPro"/>
</dbReference>
<feature type="transmembrane region" description="Helical" evidence="1">
    <location>
        <begin position="188"/>
        <end position="211"/>
    </location>
</feature>
<dbReference type="RefSeq" id="XP_056524802.1">
    <property type="nucleotide sequence ID" value="XM_056662689.1"/>
</dbReference>
<dbReference type="InterPro" id="IPR005302">
    <property type="entry name" value="MoCF_Sase_C"/>
</dbReference>
<dbReference type="OrthoDB" id="17255at2759"/>
<comment type="caution">
    <text evidence="3">The sequence shown here is derived from an EMBL/GenBank/DDBJ whole genome shotgun (WGS) entry which is preliminary data.</text>
</comment>
<keyword evidence="1" id="KW-0472">Membrane</keyword>
<dbReference type="PROSITE" id="PS51340">
    <property type="entry name" value="MOSC"/>
    <property type="match status" value="1"/>
</dbReference>
<keyword evidence="1" id="KW-0812">Transmembrane</keyword>
<sequence length="428" mass="47067">MKVGQLYVYPVKSLRPTTITEGILTTRGFQYDRHFMLLKVIMAEDGSGTTTLKNMHVTYFPEMTLFHTDIQYPKSEEDKGKLIVTYRPAPFSESASGSEEIKRLEIPLQPDVKSLTPFQITMHKSPTTGYNMGAEINDWFSAHFGFPVVLAYLGPSSREVLGTLAPAKKGKKAALGTERETLSSEKKWGAIFPVLIVATAISMASQGSTLFRHGIASEAARSLAPALLLTTGTFVALLYYYASLQAPHEDRITFADCAPYLVISEKSVENVSARLPDGEEMDRTKFRPNIVITGAEEAFEEDFWSALTVRAESGRESAKLLLTGNCVRCASLNVDFETGKMGTGEAGTVLKKLMKDRRVDAGAKFSPVFGRYSFLEPKSDGVTLRVGDEVTVSERGKDRTTFGEFLLGWDIEGSMANSSVLDWPGLTN</sequence>
<feature type="domain" description="MOSC" evidence="2">
    <location>
        <begin position="221"/>
        <end position="393"/>
    </location>
</feature>
<reference evidence="3" key="1">
    <citation type="submission" date="2022-11" db="EMBL/GenBank/DDBJ databases">
        <authorList>
            <person name="Petersen C."/>
        </authorList>
    </citation>
    <scope>NUCLEOTIDE SEQUENCE</scope>
    <source>
        <strain evidence="3">IBT 22155</strain>
    </source>
</reference>